<dbReference type="InterPro" id="IPR036302">
    <property type="entry name" value="Pyosin/cloacin_T_dom_sf"/>
</dbReference>
<name>A0AA36LQ45_YERMO</name>
<evidence type="ECO:0000256" key="7">
    <source>
        <dbReference type="ARBA" id="ARBA00023048"/>
    </source>
</evidence>
<organism evidence="10 11">
    <name type="scientific">Yersinia mollaretii</name>
    <dbReference type="NCBI Taxonomy" id="33060"/>
    <lineage>
        <taxon>Bacteria</taxon>
        <taxon>Pseudomonadati</taxon>
        <taxon>Pseudomonadota</taxon>
        <taxon>Gammaproteobacteria</taxon>
        <taxon>Enterobacterales</taxon>
        <taxon>Yersiniaceae</taxon>
        <taxon>Yersinia</taxon>
    </lineage>
</organism>
<proteinExistence type="inferred from homology"/>
<dbReference type="InterPro" id="IPR037146">
    <property type="entry name" value="Colicin/pyocin_DNase_dom_sf"/>
</dbReference>
<dbReference type="EC" id="3.1.-.-" evidence="10"/>
<evidence type="ECO:0000256" key="3">
    <source>
        <dbReference type="ARBA" id="ARBA00022722"/>
    </source>
</evidence>
<dbReference type="RefSeq" id="WP_049678814.1">
    <property type="nucleotide sequence ID" value="NZ_CABMMJ010000006.1"/>
</dbReference>
<dbReference type="InterPro" id="IPR016128">
    <property type="entry name" value="Pyosin/cloacin_T_dom"/>
</dbReference>
<dbReference type="SUPFAM" id="SSF69369">
    <property type="entry name" value="Cloacin translocation domain"/>
    <property type="match status" value="1"/>
</dbReference>
<dbReference type="Gene3D" id="3.90.540.10">
    <property type="entry name" value="Colicin/pyocin, DNase domain"/>
    <property type="match status" value="1"/>
</dbReference>
<evidence type="ECO:0000256" key="6">
    <source>
        <dbReference type="ARBA" id="ARBA00023022"/>
    </source>
</evidence>
<evidence type="ECO:0000256" key="2">
    <source>
        <dbReference type="ARBA" id="ARBA00022529"/>
    </source>
</evidence>
<dbReference type="Proteomes" id="UP000040841">
    <property type="component" value="Unassembled WGS sequence"/>
</dbReference>
<dbReference type="GO" id="GO:0031640">
    <property type="term" value="P:killing of cells of another organism"/>
    <property type="evidence" value="ECO:0007669"/>
    <property type="project" value="UniProtKB-KW"/>
</dbReference>
<dbReference type="InterPro" id="IPR044925">
    <property type="entry name" value="His-Me_finger_sf"/>
</dbReference>
<protein>
    <submittedName>
        <fullName evidence="10">Colicin/pyocin immunity family protein</fullName>
        <ecNumber evidence="10">3.1.-.-</ecNumber>
    </submittedName>
</protein>
<feature type="region of interest" description="Disordered" evidence="8">
    <location>
        <begin position="18"/>
        <end position="57"/>
    </location>
</feature>
<evidence type="ECO:0000256" key="5">
    <source>
        <dbReference type="ARBA" id="ARBA00022801"/>
    </source>
</evidence>
<evidence type="ECO:0000313" key="10">
    <source>
        <dbReference type="EMBL" id="CNI25057.1"/>
    </source>
</evidence>
<feature type="domain" description="Pyosin/cloacin translocation" evidence="9">
    <location>
        <begin position="269"/>
        <end position="400"/>
    </location>
</feature>
<accession>A0AA36LQ45</accession>
<evidence type="ECO:0000256" key="4">
    <source>
        <dbReference type="ARBA" id="ARBA00022759"/>
    </source>
</evidence>
<dbReference type="SUPFAM" id="SSF54060">
    <property type="entry name" value="His-Me finger endonucleases"/>
    <property type="match status" value="1"/>
</dbReference>
<keyword evidence="5 10" id="KW-0378">Hydrolase</keyword>
<keyword evidence="6" id="KW-0044">Antibiotic</keyword>
<evidence type="ECO:0000313" key="11">
    <source>
        <dbReference type="Proteomes" id="UP000040841"/>
    </source>
</evidence>
<dbReference type="AlphaFoldDB" id="A0AA36LQ45"/>
<evidence type="ECO:0000256" key="8">
    <source>
        <dbReference type="SAM" id="MobiDB-lite"/>
    </source>
</evidence>
<evidence type="ECO:0000256" key="1">
    <source>
        <dbReference type="ARBA" id="ARBA00006811"/>
    </source>
</evidence>
<dbReference type="Pfam" id="PF21431">
    <property type="entry name" value="Col-Pyo_DNase"/>
    <property type="match status" value="1"/>
</dbReference>
<keyword evidence="3" id="KW-0540">Nuclease</keyword>
<sequence>MSEILHREVIYGRRELTGLGRRHRGKNSGGEGRGHRNRPKGRWVWEPIPARTDSPSPAAAEEEAIVVADNLPTEVTLSADMAVEAVKTPLVESVPKVVESARQVDETELPVDESARQIDETAEQHRITYERWVAETAERQRVEHQRLVVEASKAQAEQQEAIRQNTYSLSAHPVGNLYPPGFAVAGKGAIALEPEVTQGLDASLRMALFKLSTGTAASMTGPLAVTVAAAFYPVKVSKGLHQSPCWDRPPLAGSIPLSNLGISPATGSAKQDDIELPIRMLIADADGFMEIHAVKTGGAGISAKVKVVAAQYDAHKDTYTFTTGHRLPRTFTFTPSGADISMGVPAPATTPTASRHTGDVVIRHAVIHTVLPQPAWEDQDFHDYIIGFPTNSGLEPVYIYFKNPRYESGTVTGQGKTMSGLWFAGAARGLGAAIPTAIADQLRGRRFSTFDKFSEAFWAVVGHDPELSRQFKRHNISLMEKKFSPLAPASEQINGRDKFECHHVNTMKEGGAVYDMDNLRIATPKRYIKIQSRNKGE</sequence>
<keyword evidence="4" id="KW-0255">Endonuclease</keyword>
<dbReference type="Pfam" id="PF06958">
    <property type="entry name" value="Pyocin_S"/>
    <property type="match status" value="1"/>
</dbReference>
<reference evidence="10 11" key="1">
    <citation type="submission" date="2015-03" db="EMBL/GenBank/DDBJ databases">
        <authorList>
            <consortium name="Pathogen Informatics"/>
            <person name="Murphy D."/>
        </authorList>
    </citation>
    <scope>NUCLEOTIDE SEQUENCE [LARGE SCALE GENOMIC DNA]</scope>
    <source>
        <strain evidence="10 11">FE82747</strain>
    </source>
</reference>
<evidence type="ECO:0000259" key="9">
    <source>
        <dbReference type="Pfam" id="PF06958"/>
    </source>
</evidence>
<comment type="caution">
    <text evidence="10">The sequence shown here is derived from an EMBL/GenBank/DDBJ whole genome shotgun (WGS) entry which is preliminary data.</text>
</comment>
<dbReference type="GO" id="GO:0042742">
    <property type="term" value="P:defense response to bacterium"/>
    <property type="evidence" value="ECO:0007669"/>
    <property type="project" value="UniProtKB-KW"/>
</dbReference>
<dbReference type="GO" id="GO:0016787">
    <property type="term" value="F:hydrolase activity"/>
    <property type="evidence" value="ECO:0007669"/>
    <property type="project" value="UniProtKB-KW"/>
</dbReference>
<dbReference type="GO" id="GO:0004519">
    <property type="term" value="F:endonuclease activity"/>
    <property type="evidence" value="ECO:0007669"/>
    <property type="project" value="UniProtKB-KW"/>
</dbReference>
<gene>
    <name evidence="10" type="primary">pys2_2</name>
    <name evidence="10" type="ORF">ERS008502_02697</name>
</gene>
<dbReference type="EMBL" id="CQBM01000006">
    <property type="protein sequence ID" value="CNI25057.1"/>
    <property type="molecule type" value="Genomic_DNA"/>
</dbReference>
<keyword evidence="7" id="KW-0078">Bacteriocin</keyword>
<comment type="similarity">
    <text evidence="1">Belongs to the colicin/pyosin nuclease family.</text>
</comment>
<keyword evidence="2" id="KW-0929">Antimicrobial</keyword>